<comment type="function">
    <text evidence="7">Involved in mRNA degradation. Catalyzes the phosphorolysis of single-stranded polyribonucleotides processively in the 3'- to 5'-direction.</text>
</comment>
<keyword evidence="3 7" id="KW-0808">Transferase</keyword>
<organism evidence="10 11">
    <name type="scientific">Variovorax dokdonensis</name>
    <dbReference type="NCBI Taxonomy" id="344883"/>
    <lineage>
        <taxon>Bacteria</taxon>
        <taxon>Pseudomonadati</taxon>
        <taxon>Pseudomonadota</taxon>
        <taxon>Betaproteobacteria</taxon>
        <taxon>Burkholderiales</taxon>
        <taxon>Comamonadaceae</taxon>
        <taxon>Variovorax</taxon>
    </lineage>
</organism>
<keyword evidence="6 7" id="KW-0694">RNA-binding</keyword>
<dbReference type="Pfam" id="PF00013">
    <property type="entry name" value="KH_1"/>
    <property type="match status" value="1"/>
</dbReference>
<dbReference type="CDD" id="cd04472">
    <property type="entry name" value="S1_PNPase"/>
    <property type="match status" value="1"/>
</dbReference>
<dbReference type="PROSITE" id="PS50126">
    <property type="entry name" value="S1"/>
    <property type="match status" value="1"/>
</dbReference>
<feature type="region of interest" description="Disordered" evidence="8">
    <location>
        <begin position="692"/>
        <end position="757"/>
    </location>
</feature>
<evidence type="ECO:0000256" key="8">
    <source>
        <dbReference type="SAM" id="MobiDB-lite"/>
    </source>
</evidence>
<dbReference type="Pfam" id="PF03726">
    <property type="entry name" value="PNPase"/>
    <property type="match status" value="1"/>
</dbReference>
<dbReference type="SUPFAM" id="SSF54211">
    <property type="entry name" value="Ribosomal protein S5 domain 2-like"/>
    <property type="match status" value="2"/>
</dbReference>
<dbReference type="CDD" id="cd11364">
    <property type="entry name" value="RNase_PH_PNPase_2"/>
    <property type="match status" value="1"/>
</dbReference>
<comment type="similarity">
    <text evidence="1 7">Belongs to the polyribonucleotide nucleotidyltransferase family.</text>
</comment>
<dbReference type="InterPro" id="IPR012162">
    <property type="entry name" value="PNPase"/>
</dbReference>
<keyword evidence="2 7" id="KW-0963">Cytoplasm</keyword>
<evidence type="ECO:0000256" key="7">
    <source>
        <dbReference type="HAMAP-Rule" id="MF_01595"/>
    </source>
</evidence>
<feature type="compositionally biased region" description="Basic and acidic residues" evidence="8">
    <location>
        <begin position="704"/>
        <end position="727"/>
    </location>
</feature>
<dbReference type="InterPro" id="IPR001247">
    <property type="entry name" value="ExoRNase_PH_dom1"/>
</dbReference>
<dbReference type="SMART" id="SM00322">
    <property type="entry name" value="KH"/>
    <property type="match status" value="1"/>
</dbReference>
<dbReference type="SUPFAM" id="SSF55666">
    <property type="entry name" value="Ribonuclease PH domain 2-like"/>
    <property type="match status" value="2"/>
</dbReference>
<evidence type="ECO:0000256" key="1">
    <source>
        <dbReference type="ARBA" id="ARBA00007404"/>
    </source>
</evidence>
<dbReference type="InterPro" id="IPR036456">
    <property type="entry name" value="PNPase_PH_RNA-bd_sf"/>
</dbReference>
<feature type="binding site" evidence="7">
    <location>
        <position position="488"/>
    </location>
    <ligand>
        <name>Mg(2+)</name>
        <dbReference type="ChEBI" id="CHEBI:18420"/>
    </ligand>
</feature>
<dbReference type="NCBIfam" id="TIGR03591">
    <property type="entry name" value="polynuc_phos"/>
    <property type="match status" value="1"/>
</dbReference>
<gene>
    <name evidence="7 10" type="primary">pnp</name>
    <name evidence="10" type="ORF">QTH91_18220</name>
</gene>
<comment type="cofactor">
    <cofactor evidence="7">
        <name>Mg(2+)</name>
        <dbReference type="ChEBI" id="CHEBI:18420"/>
    </cofactor>
</comment>
<dbReference type="SMART" id="SM00316">
    <property type="entry name" value="S1"/>
    <property type="match status" value="1"/>
</dbReference>
<keyword evidence="4 7" id="KW-0548">Nucleotidyltransferase</keyword>
<reference evidence="10" key="1">
    <citation type="submission" date="2023-06" db="EMBL/GenBank/DDBJ databases">
        <authorList>
            <person name="Jiang Y."/>
            <person name="Liu Q."/>
        </authorList>
    </citation>
    <scope>NUCLEOTIDE SEQUENCE</scope>
    <source>
        <strain evidence="10">CGMCC 1.12089</strain>
    </source>
</reference>
<dbReference type="Pfam" id="PF03725">
    <property type="entry name" value="RNase_PH_C"/>
    <property type="match status" value="1"/>
</dbReference>
<dbReference type="InterPro" id="IPR004088">
    <property type="entry name" value="KH_dom_type_1"/>
</dbReference>
<dbReference type="PROSITE" id="PS50084">
    <property type="entry name" value="KH_TYPE_1"/>
    <property type="match status" value="1"/>
</dbReference>
<keyword evidence="11" id="KW-1185">Reference proteome</keyword>
<evidence type="ECO:0000313" key="11">
    <source>
        <dbReference type="Proteomes" id="UP001174908"/>
    </source>
</evidence>
<dbReference type="SUPFAM" id="SSF54791">
    <property type="entry name" value="Eukaryotic type KH-domain (KH-domain type I)"/>
    <property type="match status" value="1"/>
</dbReference>
<evidence type="ECO:0000313" key="10">
    <source>
        <dbReference type="EMBL" id="MDM0046433.1"/>
    </source>
</evidence>
<keyword evidence="5 7" id="KW-0460">Magnesium</keyword>
<evidence type="ECO:0000256" key="4">
    <source>
        <dbReference type="ARBA" id="ARBA00022695"/>
    </source>
</evidence>
<evidence type="ECO:0000256" key="3">
    <source>
        <dbReference type="ARBA" id="ARBA00022679"/>
    </source>
</evidence>
<dbReference type="InterPro" id="IPR036345">
    <property type="entry name" value="ExoRNase_PH_dom2_sf"/>
</dbReference>
<comment type="subcellular location">
    <subcellularLocation>
        <location evidence="7">Cytoplasm</location>
    </subcellularLocation>
</comment>
<dbReference type="GO" id="GO:0004654">
    <property type="term" value="F:polyribonucleotide nucleotidyltransferase activity"/>
    <property type="evidence" value="ECO:0007669"/>
    <property type="project" value="UniProtKB-EC"/>
</dbReference>
<dbReference type="InterPro" id="IPR004087">
    <property type="entry name" value="KH_dom"/>
</dbReference>
<dbReference type="Proteomes" id="UP001174908">
    <property type="component" value="Unassembled WGS sequence"/>
</dbReference>
<keyword evidence="7" id="KW-0479">Metal-binding</keyword>
<dbReference type="Pfam" id="PF01138">
    <property type="entry name" value="RNase_PH"/>
    <property type="match status" value="2"/>
</dbReference>
<dbReference type="EC" id="2.7.7.8" evidence="7"/>
<dbReference type="InterPro" id="IPR012340">
    <property type="entry name" value="NA-bd_OB-fold"/>
</dbReference>
<evidence type="ECO:0000256" key="5">
    <source>
        <dbReference type="ARBA" id="ARBA00022842"/>
    </source>
</evidence>
<proteinExistence type="inferred from homology"/>
<dbReference type="InterPro" id="IPR020568">
    <property type="entry name" value="Ribosomal_Su5_D2-typ_SF"/>
</dbReference>
<dbReference type="PANTHER" id="PTHR11252">
    <property type="entry name" value="POLYRIBONUCLEOTIDE NUCLEOTIDYLTRANSFERASE"/>
    <property type="match status" value="1"/>
</dbReference>
<feature type="domain" description="S1 motif" evidence="9">
    <location>
        <begin position="624"/>
        <end position="692"/>
    </location>
</feature>
<dbReference type="PANTHER" id="PTHR11252:SF0">
    <property type="entry name" value="POLYRIBONUCLEOTIDE NUCLEOTIDYLTRANSFERASE 1, MITOCHONDRIAL"/>
    <property type="match status" value="1"/>
</dbReference>
<dbReference type="InterPro" id="IPR015848">
    <property type="entry name" value="PNPase_PH_RNA-bd_bac/org-type"/>
</dbReference>
<dbReference type="CDD" id="cd11363">
    <property type="entry name" value="RNase_PH_PNPase_1"/>
    <property type="match status" value="1"/>
</dbReference>
<comment type="catalytic activity">
    <reaction evidence="7">
        <text>RNA(n+1) + phosphate = RNA(n) + a ribonucleoside 5'-diphosphate</text>
        <dbReference type="Rhea" id="RHEA:22096"/>
        <dbReference type="Rhea" id="RHEA-COMP:14527"/>
        <dbReference type="Rhea" id="RHEA-COMP:17342"/>
        <dbReference type="ChEBI" id="CHEBI:43474"/>
        <dbReference type="ChEBI" id="CHEBI:57930"/>
        <dbReference type="ChEBI" id="CHEBI:140395"/>
        <dbReference type="EC" id="2.7.7.8"/>
    </reaction>
</comment>
<dbReference type="PIRSF" id="PIRSF005499">
    <property type="entry name" value="PNPase"/>
    <property type="match status" value="1"/>
</dbReference>
<dbReference type="CDD" id="cd02393">
    <property type="entry name" value="KH-I_PNPase"/>
    <property type="match status" value="1"/>
</dbReference>
<protein>
    <recommendedName>
        <fullName evidence="7">Polyribonucleotide nucleotidyltransferase</fullName>
        <ecNumber evidence="7">2.7.7.8</ecNumber>
    </recommendedName>
    <alternativeName>
        <fullName evidence="7">Polynucleotide phosphorylase</fullName>
        <shortName evidence="7">PNPase</shortName>
    </alternativeName>
</protein>
<dbReference type="InterPro" id="IPR027408">
    <property type="entry name" value="PNPase/RNase_PH_dom_sf"/>
</dbReference>
<dbReference type="HAMAP" id="MF_01595">
    <property type="entry name" value="PNPase"/>
    <property type="match status" value="1"/>
</dbReference>
<sequence length="757" mass="81816">MSLFNKVTKSFQWGDKTVVMETGEIARQATGAVVVDIDGTVVLATVVASKSAKPGQDFFPLTVDYIEKTYAAGKIPGSFFKREAKPSELETLTSRLIDRPIRPLFPEGFLNEVHVVIHTLSLNPEVDADIAAMIGVSAALSISGIPFSGPIGAARVGYINGQYVLNPGKTARQDSQMDLVVAGTEAAVLMVESEALQLSEEVMLGGVVFGHDQARVAIEAIHELTRDAGKPVWDWQPAAKDEAFISRVTAVAEEKLRSAYQIRSKQARTQALRQAQADVLAALGESGEAVDAAKVGDLMFELEAKIVRSQILAGEPRIDGRDTRTVRPIEIRNAVLPRTHGSALFTRGETQALVVTTLGTERDAQRIDALAGEYEDNFLFHYNMPPFATGEVGRMGSTKRREVGHGRLAKRALVAVLPKKDEFPYTIRVVSEITESNGSSSMASVCGGCLSMMDAGVPLKAHVAGIAMGLIKEENRFAVLTDILGDEDHLGDMDFKVAGTTNGITALQMDIKIQGITKEIMQVALAQAKEARMHILGKMQDAMGEAKTEVSNFAPKLYTMKINPEKIRDVIGKGGAVIRALTDETGTQINIEEDGTITIAATDGAKAEEAKRRIEQITAEVEIGKVYEGPVTKILDFGALINLLPGKDGLLHISQIAHERVEKVSDYLSEGQIVKVKVLETDDKGRVKLSMKALAERPAGMPEGGERGERGERGDRRERPPREERAPRASNVEGNNDASVNQQQQQPSGDAEPGQQG</sequence>
<feature type="compositionally biased region" description="Polar residues" evidence="8">
    <location>
        <begin position="732"/>
        <end position="748"/>
    </location>
</feature>
<comment type="caution">
    <text evidence="10">The sequence shown here is derived from an EMBL/GenBank/DDBJ whole genome shotgun (WGS) entry which is preliminary data.</text>
</comment>
<evidence type="ECO:0000256" key="6">
    <source>
        <dbReference type="ARBA" id="ARBA00022884"/>
    </source>
</evidence>
<evidence type="ECO:0000256" key="2">
    <source>
        <dbReference type="ARBA" id="ARBA00022490"/>
    </source>
</evidence>
<dbReference type="SUPFAM" id="SSF50249">
    <property type="entry name" value="Nucleic acid-binding proteins"/>
    <property type="match status" value="1"/>
</dbReference>
<dbReference type="Gene3D" id="3.30.230.70">
    <property type="entry name" value="GHMP Kinase, N-terminal domain"/>
    <property type="match status" value="2"/>
</dbReference>
<dbReference type="InterPro" id="IPR003029">
    <property type="entry name" value="S1_domain"/>
</dbReference>
<dbReference type="RefSeq" id="WP_286661503.1">
    <property type="nucleotide sequence ID" value="NZ_JASZYV010000003.1"/>
</dbReference>
<dbReference type="InterPro" id="IPR036612">
    <property type="entry name" value="KH_dom_type_1_sf"/>
</dbReference>
<dbReference type="Gene3D" id="3.30.1370.10">
    <property type="entry name" value="K Homology domain, type 1"/>
    <property type="match status" value="1"/>
</dbReference>
<dbReference type="EMBL" id="JASZYV010000003">
    <property type="protein sequence ID" value="MDM0046433.1"/>
    <property type="molecule type" value="Genomic_DNA"/>
</dbReference>
<name>A0ABT7NES1_9BURK</name>
<accession>A0ABT7NES1</accession>
<evidence type="ECO:0000259" key="9">
    <source>
        <dbReference type="PROSITE" id="PS50126"/>
    </source>
</evidence>
<dbReference type="SUPFAM" id="SSF46915">
    <property type="entry name" value="Polynucleotide phosphorylase/guanosine pentaphosphate synthase (PNPase/GPSI), domain 3"/>
    <property type="match status" value="1"/>
</dbReference>
<dbReference type="Gene3D" id="2.40.50.140">
    <property type="entry name" value="Nucleic acid-binding proteins"/>
    <property type="match status" value="1"/>
</dbReference>
<dbReference type="InterPro" id="IPR015847">
    <property type="entry name" value="ExoRNase_PH_dom2"/>
</dbReference>
<feature type="binding site" evidence="7">
    <location>
        <position position="494"/>
    </location>
    <ligand>
        <name>Mg(2+)</name>
        <dbReference type="ChEBI" id="CHEBI:18420"/>
    </ligand>
</feature>
<dbReference type="NCBIfam" id="NF008805">
    <property type="entry name" value="PRK11824.1"/>
    <property type="match status" value="1"/>
</dbReference>
<dbReference type="Pfam" id="PF00575">
    <property type="entry name" value="S1"/>
    <property type="match status" value="1"/>
</dbReference>